<organism evidence="2 3">
    <name type="scientific">Paenibacillus taihuensis</name>
    <dbReference type="NCBI Taxonomy" id="1156355"/>
    <lineage>
        <taxon>Bacteria</taxon>
        <taxon>Bacillati</taxon>
        <taxon>Bacillota</taxon>
        <taxon>Bacilli</taxon>
        <taxon>Bacillales</taxon>
        <taxon>Paenibacillaceae</taxon>
        <taxon>Paenibacillus</taxon>
    </lineage>
</organism>
<dbReference type="PANTHER" id="PTHR43792:SF9">
    <property type="entry name" value="RIBOSOMAL-PROTEIN-ALANINE ACETYLTRANSFERASE"/>
    <property type="match status" value="1"/>
</dbReference>
<sequence length="179" mass="20046">MFPVLETERLRLREITEADAAEVFACFSNREVTQYYGQEPFESEEQAARLIGLFASNYENKRGIRWGIERKGSPGLMGTIGFNALVLPHRRAEIGYELHPAYWGSGYASEAVKRVITYGFENLGLARIGAVVFPENAPSISLLTRLGFQQEGVLRDYMVQGGRSHATNVYSMVRAECSV</sequence>
<dbReference type="EMBL" id="QTTN01000023">
    <property type="protein sequence ID" value="REE78925.1"/>
    <property type="molecule type" value="Genomic_DNA"/>
</dbReference>
<feature type="domain" description="N-acetyltransferase" evidence="1">
    <location>
        <begin position="10"/>
        <end position="176"/>
    </location>
</feature>
<dbReference type="GO" id="GO:0008999">
    <property type="term" value="F:protein-N-terminal-alanine acetyltransferase activity"/>
    <property type="evidence" value="ECO:0007669"/>
    <property type="project" value="TreeGrafter"/>
</dbReference>
<comment type="caution">
    <text evidence="2">The sequence shown here is derived from an EMBL/GenBank/DDBJ whole genome shotgun (WGS) entry which is preliminary data.</text>
</comment>
<dbReference type="GO" id="GO:0005737">
    <property type="term" value="C:cytoplasm"/>
    <property type="evidence" value="ECO:0007669"/>
    <property type="project" value="TreeGrafter"/>
</dbReference>
<gene>
    <name evidence="2" type="ORF">A8990_12353</name>
</gene>
<dbReference type="InterPro" id="IPR016181">
    <property type="entry name" value="Acyl_CoA_acyltransferase"/>
</dbReference>
<dbReference type="Pfam" id="PF13302">
    <property type="entry name" value="Acetyltransf_3"/>
    <property type="match status" value="1"/>
</dbReference>
<accession>A0A3D9RR80</accession>
<dbReference type="AlphaFoldDB" id="A0A3D9RR80"/>
<evidence type="ECO:0000313" key="2">
    <source>
        <dbReference type="EMBL" id="REE78925.1"/>
    </source>
</evidence>
<dbReference type="PANTHER" id="PTHR43792">
    <property type="entry name" value="GNAT FAMILY, PUTATIVE (AFU_ORTHOLOGUE AFUA_3G00765)-RELATED-RELATED"/>
    <property type="match status" value="1"/>
</dbReference>
<dbReference type="InterPro" id="IPR000182">
    <property type="entry name" value="GNAT_dom"/>
</dbReference>
<dbReference type="Gene3D" id="3.40.630.30">
    <property type="match status" value="1"/>
</dbReference>
<dbReference type="Proteomes" id="UP000256304">
    <property type="component" value="Unassembled WGS sequence"/>
</dbReference>
<dbReference type="RefSeq" id="WP_116190558.1">
    <property type="nucleotide sequence ID" value="NZ_QTTN01000023.1"/>
</dbReference>
<reference evidence="2 3" key="1">
    <citation type="submission" date="2018-08" db="EMBL/GenBank/DDBJ databases">
        <title>Genomic Encyclopedia of Type Strains, Phase III (KMG-III): the genomes of soil and plant-associated and newly described type strains.</title>
        <authorList>
            <person name="Whitman W."/>
        </authorList>
    </citation>
    <scope>NUCLEOTIDE SEQUENCE [LARGE SCALE GENOMIC DNA]</scope>
    <source>
        <strain evidence="2 3">CGMCC 1.10966</strain>
    </source>
</reference>
<evidence type="ECO:0000313" key="3">
    <source>
        <dbReference type="Proteomes" id="UP000256304"/>
    </source>
</evidence>
<dbReference type="OrthoDB" id="9785602at2"/>
<protein>
    <submittedName>
        <fullName evidence="2">Ribosomal-protein-alanine N-acetyltransferase</fullName>
    </submittedName>
</protein>
<dbReference type="PROSITE" id="PS51186">
    <property type="entry name" value="GNAT"/>
    <property type="match status" value="1"/>
</dbReference>
<dbReference type="InterPro" id="IPR051531">
    <property type="entry name" value="N-acetyltransferase"/>
</dbReference>
<keyword evidence="3" id="KW-1185">Reference proteome</keyword>
<evidence type="ECO:0000259" key="1">
    <source>
        <dbReference type="PROSITE" id="PS51186"/>
    </source>
</evidence>
<dbReference type="SUPFAM" id="SSF55729">
    <property type="entry name" value="Acyl-CoA N-acyltransferases (Nat)"/>
    <property type="match status" value="1"/>
</dbReference>
<proteinExistence type="predicted"/>
<name>A0A3D9RR80_9BACL</name>
<keyword evidence="2" id="KW-0808">Transferase</keyword>